<organism evidence="2 3">
    <name type="scientific">Nephila pilipes</name>
    <name type="common">Giant wood spider</name>
    <name type="synonym">Nephila maculata</name>
    <dbReference type="NCBI Taxonomy" id="299642"/>
    <lineage>
        <taxon>Eukaryota</taxon>
        <taxon>Metazoa</taxon>
        <taxon>Ecdysozoa</taxon>
        <taxon>Arthropoda</taxon>
        <taxon>Chelicerata</taxon>
        <taxon>Arachnida</taxon>
        <taxon>Araneae</taxon>
        <taxon>Araneomorphae</taxon>
        <taxon>Entelegynae</taxon>
        <taxon>Araneoidea</taxon>
        <taxon>Nephilidae</taxon>
        <taxon>Nephila</taxon>
    </lineage>
</organism>
<feature type="region of interest" description="Disordered" evidence="1">
    <location>
        <begin position="84"/>
        <end position="117"/>
    </location>
</feature>
<dbReference type="Proteomes" id="UP000887013">
    <property type="component" value="Unassembled WGS sequence"/>
</dbReference>
<reference evidence="2" key="1">
    <citation type="submission" date="2020-08" db="EMBL/GenBank/DDBJ databases">
        <title>Multicomponent nature underlies the extraordinary mechanical properties of spider dragline silk.</title>
        <authorList>
            <person name="Kono N."/>
            <person name="Nakamura H."/>
            <person name="Mori M."/>
            <person name="Yoshida Y."/>
            <person name="Ohtoshi R."/>
            <person name="Malay A.D."/>
            <person name="Moran D.A.P."/>
            <person name="Tomita M."/>
            <person name="Numata K."/>
            <person name="Arakawa K."/>
        </authorList>
    </citation>
    <scope>NUCLEOTIDE SEQUENCE</scope>
</reference>
<evidence type="ECO:0000313" key="2">
    <source>
        <dbReference type="EMBL" id="GFS81057.1"/>
    </source>
</evidence>
<accession>A0A8X6MW56</accession>
<dbReference type="OrthoDB" id="10530507at2759"/>
<protein>
    <submittedName>
        <fullName evidence="2">Uncharacterized protein</fullName>
    </submittedName>
</protein>
<comment type="caution">
    <text evidence="2">The sequence shown here is derived from an EMBL/GenBank/DDBJ whole genome shotgun (WGS) entry which is preliminary data.</text>
</comment>
<evidence type="ECO:0000256" key="1">
    <source>
        <dbReference type="SAM" id="MobiDB-lite"/>
    </source>
</evidence>
<gene>
    <name evidence="2" type="ORF">NPIL_36151</name>
</gene>
<sequence>MEIPRVMAVGNNATLPPVAKGPSSRCVTSGQALQDGDVQPRPMVTSRLPNFRPSLPFDNCYKHDLWCCGTEEQHEMYKRSYIRSFPPSTDSVTKEDLSRTQKRHKEEGNRLPKNTSTNHISFVDF</sequence>
<keyword evidence="3" id="KW-1185">Reference proteome</keyword>
<dbReference type="EMBL" id="BMAW01097696">
    <property type="protein sequence ID" value="GFS81057.1"/>
    <property type="molecule type" value="Genomic_DNA"/>
</dbReference>
<proteinExistence type="predicted"/>
<name>A0A8X6MW56_NEPPI</name>
<feature type="region of interest" description="Disordered" evidence="1">
    <location>
        <begin position="14"/>
        <end position="42"/>
    </location>
</feature>
<evidence type="ECO:0000313" key="3">
    <source>
        <dbReference type="Proteomes" id="UP000887013"/>
    </source>
</evidence>
<dbReference type="AlphaFoldDB" id="A0A8X6MW56"/>
<feature type="compositionally biased region" description="Basic and acidic residues" evidence="1">
    <location>
        <begin position="92"/>
        <end position="110"/>
    </location>
</feature>